<evidence type="ECO:0000313" key="6">
    <source>
        <dbReference type="Proteomes" id="UP001432322"/>
    </source>
</evidence>
<keyword evidence="6" id="KW-1185">Reference proteome</keyword>
<dbReference type="InterPro" id="IPR039039">
    <property type="entry name" value="RAI1-like_fam"/>
</dbReference>
<comment type="cofactor">
    <cofactor evidence="2">
        <name>a divalent metal cation</name>
        <dbReference type="ChEBI" id="CHEBI:60240"/>
    </cofactor>
</comment>
<dbReference type="GO" id="GO:0000166">
    <property type="term" value="F:nucleotide binding"/>
    <property type="evidence" value="ECO:0007669"/>
    <property type="project" value="UniProtKB-KW"/>
</dbReference>
<keyword evidence="2" id="KW-0479">Metal-binding</keyword>
<feature type="domain" description="RAI1-like" evidence="4">
    <location>
        <begin position="208"/>
        <end position="398"/>
    </location>
</feature>
<dbReference type="AlphaFoldDB" id="A0AAV5WNV6"/>
<dbReference type="InterPro" id="IPR013961">
    <property type="entry name" value="RAI1"/>
</dbReference>
<dbReference type="Proteomes" id="UP001432322">
    <property type="component" value="Unassembled WGS sequence"/>
</dbReference>
<dbReference type="PANTHER" id="PTHR12395:SF9">
    <property type="entry name" value="DECAPPING AND EXORIBONUCLEASE PROTEIN"/>
    <property type="match status" value="1"/>
</dbReference>
<keyword evidence="2" id="KW-0378">Hydrolase</keyword>
<dbReference type="GO" id="GO:0003723">
    <property type="term" value="F:RNA binding"/>
    <property type="evidence" value="ECO:0007669"/>
    <property type="project" value="UniProtKB-KW"/>
</dbReference>
<feature type="region of interest" description="Disordered" evidence="3">
    <location>
        <begin position="178"/>
        <end position="218"/>
    </location>
</feature>
<keyword evidence="2" id="KW-0547">Nucleotide-binding</keyword>
<keyword evidence="2" id="KW-0540">Nuclease</keyword>
<accession>A0AAV5WNV6</accession>
<proteinExistence type="inferred from homology"/>
<protein>
    <recommendedName>
        <fullName evidence="2">Decapping nuclease</fullName>
        <ecNumber evidence="2">3.6.1.-</ecNumber>
    </recommendedName>
</protein>
<dbReference type="GO" id="GO:0034353">
    <property type="term" value="F:mRNA 5'-diphosphatase activity"/>
    <property type="evidence" value="ECO:0007669"/>
    <property type="project" value="TreeGrafter"/>
</dbReference>
<feature type="non-terminal residue" evidence="5">
    <location>
        <position position="1"/>
    </location>
</feature>
<dbReference type="EMBL" id="BTSY01000006">
    <property type="protein sequence ID" value="GMT33697.1"/>
    <property type="molecule type" value="Genomic_DNA"/>
</dbReference>
<feature type="compositionally biased region" description="Acidic residues" evidence="3">
    <location>
        <begin position="180"/>
        <end position="198"/>
    </location>
</feature>
<dbReference type="GO" id="GO:0004518">
    <property type="term" value="F:nuclease activity"/>
    <property type="evidence" value="ECO:0007669"/>
    <property type="project" value="UniProtKB-KW"/>
</dbReference>
<evidence type="ECO:0000256" key="1">
    <source>
        <dbReference type="ARBA" id="ARBA00006562"/>
    </source>
</evidence>
<gene>
    <name evidence="5" type="ORF">PFISCL1PPCAC_24994</name>
</gene>
<dbReference type="GO" id="GO:0005634">
    <property type="term" value="C:nucleus"/>
    <property type="evidence" value="ECO:0007669"/>
    <property type="project" value="UniProtKB-SubCell"/>
</dbReference>
<evidence type="ECO:0000259" key="4">
    <source>
        <dbReference type="Pfam" id="PF08652"/>
    </source>
</evidence>
<sequence length="421" mass="49739">FRCTQCDKCLRAMSKEQIRIDRHHYFNRKGRVENHKTISEISRRHGKVFLDRRNARYLVEENIRDDVEFDLKIGCCEYFADSETDEEEEEHEEENEEEENETILNGDTFCKWACLQPQRSLKEVFGGADFFCWRTVVRDIAETVVFHNPKKKGRRWSRIALRAGDVIMLGIDDSGFFLSDSEESENELDDEGGGEENNEEMKREERVEEDEKEERKRERMEDIKVLTERQRYYSGYKFEQYMTSKKPQGKSEPEKPLEKRNFQTVMTLDLTEDYYEPIKICSFAEVDALRGDEPIEIKSTYAEGFASKLHTFLHCNFANMKSLITGIRDEDFVVRRVFERRTCELQRQLANKMPGESRADEKSYSFLHDVLSMTRQVLTRAEACRFSYLPRSGIIQFEPISLSEAEKRGHGFVFLYSITRK</sequence>
<dbReference type="Pfam" id="PF08652">
    <property type="entry name" value="RAI1"/>
    <property type="match status" value="1"/>
</dbReference>
<dbReference type="GO" id="GO:0046872">
    <property type="term" value="F:metal ion binding"/>
    <property type="evidence" value="ECO:0007669"/>
    <property type="project" value="UniProtKB-KW"/>
</dbReference>
<comment type="caution">
    <text evidence="5">The sequence shown here is derived from an EMBL/GenBank/DDBJ whole genome shotgun (WGS) entry which is preliminary data.</text>
</comment>
<dbReference type="GO" id="GO:0110155">
    <property type="term" value="P:NAD-cap decapping"/>
    <property type="evidence" value="ECO:0007669"/>
    <property type="project" value="TreeGrafter"/>
</dbReference>
<dbReference type="PANTHER" id="PTHR12395">
    <property type="entry name" value="DOM-3 RELATED"/>
    <property type="match status" value="1"/>
</dbReference>
<evidence type="ECO:0000313" key="5">
    <source>
        <dbReference type="EMBL" id="GMT33697.1"/>
    </source>
</evidence>
<comment type="function">
    <text evidence="2">Decapping enzyme for NAD-capped RNAs: specifically hydrolyzes the nicotinamide adenine dinucleotide (NAD) cap from a subset of RNAs by removing the entire NAD moiety from the 5'-end of an NAD-capped RNA.</text>
</comment>
<evidence type="ECO:0000256" key="3">
    <source>
        <dbReference type="SAM" id="MobiDB-lite"/>
    </source>
</evidence>
<dbReference type="GO" id="GO:0005829">
    <property type="term" value="C:cytosol"/>
    <property type="evidence" value="ECO:0007669"/>
    <property type="project" value="TreeGrafter"/>
</dbReference>
<reference evidence="5" key="1">
    <citation type="submission" date="2023-10" db="EMBL/GenBank/DDBJ databases">
        <title>Genome assembly of Pristionchus species.</title>
        <authorList>
            <person name="Yoshida K."/>
            <person name="Sommer R.J."/>
        </authorList>
    </citation>
    <scope>NUCLEOTIDE SEQUENCE</scope>
    <source>
        <strain evidence="5">RS5133</strain>
    </source>
</reference>
<comment type="subcellular location">
    <subcellularLocation>
        <location evidence="2">Nucleus</location>
    </subcellularLocation>
</comment>
<name>A0AAV5WNV6_9BILA</name>
<comment type="similarity">
    <text evidence="1 2">Belongs to the DXO/Dom3Z family.</text>
</comment>
<dbReference type="GO" id="GO:0000956">
    <property type="term" value="P:nuclear-transcribed mRNA catabolic process"/>
    <property type="evidence" value="ECO:0007669"/>
    <property type="project" value="TreeGrafter"/>
</dbReference>
<keyword evidence="2" id="KW-0539">Nucleus</keyword>
<organism evidence="5 6">
    <name type="scientific">Pristionchus fissidentatus</name>
    <dbReference type="NCBI Taxonomy" id="1538716"/>
    <lineage>
        <taxon>Eukaryota</taxon>
        <taxon>Metazoa</taxon>
        <taxon>Ecdysozoa</taxon>
        <taxon>Nematoda</taxon>
        <taxon>Chromadorea</taxon>
        <taxon>Rhabditida</taxon>
        <taxon>Rhabditina</taxon>
        <taxon>Diplogasteromorpha</taxon>
        <taxon>Diplogasteroidea</taxon>
        <taxon>Neodiplogasteridae</taxon>
        <taxon>Pristionchus</taxon>
    </lineage>
</organism>
<keyword evidence="2" id="KW-0694">RNA-binding</keyword>
<evidence type="ECO:0000256" key="2">
    <source>
        <dbReference type="RuleBase" id="RU367113"/>
    </source>
</evidence>
<dbReference type="EC" id="3.6.1.-" evidence="2"/>